<proteinExistence type="predicted"/>
<dbReference type="PANTHER" id="PTHR48081">
    <property type="entry name" value="AB HYDROLASE SUPERFAMILY PROTEIN C4A8.06C"/>
    <property type="match status" value="1"/>
</dbReference>
<evidence type="ECO:0000256" key="2">
    <source>
        <dbReference type="SAM" id="MobiDB-lite"/>
    </source>
</evidence>
<dbReference type="AlphaFoldDB" id="A0AA38NJU0"/>
<keyword evidence="5" id="KW-1185">Reference proteome</keyword>
<dbReference type="Pfam" id="PF07859">
    <property type="entry name" value="Abhydrolase_3"/>
    <property type="match status" value="1"/>
</dbReference>
<comment type="caution">
    <text evidence="4">The sequence shown here is derived from an EMBL/GenBank/DDBJ whole genome shotgun (WGS) entry which is preliminary data.</text>
</comment>
<feature type="domain" description="Alpha/beta hydrolase fold-3" evidence="3">
    <location>
        <begin position="96"/>
        <end position="339"/>
    </location>
</feature>
<evidence type="ECO:0000256" key="1">
    <source>
        <dbReference type="ARBA" id="ARBA00022801"/>
    </source>
</evidence>
<evidence type="ECO:0000259" key="3">
    <source>
        <dbReference type="Pfam" id="PF07859"/>
    </source>
</evidence>
<dbReference type="InterPro" id="IPR050300">
    <property type="entry name" value="GDXG_lipolytic_enzyme"/>
</dbReference>
<reference evidence="4" key="1">
    <citation type="submission" date="2022-08" db="EMBL/GenBank/DDBJ databases">
        <authorList>
            <consortium name="DOE Joint Genome Institute"/>
            <person name="Min B."/>
            <person name="Riley R."/>
            <person name="Sierra-Patev S."/>
            <person name="Naranjo-Ortiz M."/>
            <person name="Looney B."/>
            <person name="Konkel Z."/>
            <person name="Slot J.C."/>
            <person name="Sakamoto Y."/>
            <person name="Steenwyk J.L."/>
            <person name="Rokas A."/>
            <person name="Carro J."/>
            <person name="Camarero S."/>
            <person name="Ferreira P."/>
            <person name="Molpeceres G."/>
            <person name="Ruiz-Duenas F.J."/>
            <person name="Serrano A."/>
            <person name="Henrissat B."/>
            <person name="Drula E."/>
            <person name="Hughes K.W."/>
            <person name="Mata J.L."/>
            <person name="Ishikawa N.K."/>
            <person name="Vargas-Isla R."/>
            <person name="Ushijima S."/>
            <person name="Smith C.A."/>
            <person name="Ahrendt S."/>
            <person name="Andreopoulos W."/>
            <person name="He G."/>
            <person name="Labutti K."/>
            <person name="Lipzen A."/>
            <person name="Ng V."/>
            <person name="Sandor L."/>
            <person name="Barry K."/>
            <person name="Martinez A.T."/>
            <person name="Xiao Y."/>
            <person name="Gibbons J.G."/>
            <person name="Terashima K."/>
            <person name="Hibbett D.S."/>
            <person name="Grigoriev I.V."/>
        </authorList>
    </citation>
    <scope>NUCLEOTIDE SEQUENCE</scope>
    <source>
        <strain evidence="4">TFB10291</strain>
    </source>
</reference>
<dbReference type="InterPro" id="IPR029058">
    <property type="entry name" value="AB_hydrolase_fold"/>
</dbReference>
<dbReference type="Gene3D" id="3.40.50.1820">
    <property type="entry name" value="alpha/beta hydrolase"/>
    <property type="match status" value="1"/>
</dbReference>
<dbReference type="GO" id="GO:0016787">
    <property type="term" value="F:hydrolase activity"/>
    <property type="evidence" value="ECO:0007669"/>
    <property type="project" value="UniProtKB-KW"/>
</dbReference>
<dbReference type="SUPFAM" id="SSF53474">
    <property type="entry name" value="alpha/beta-Hydrolases"/>
    <property type="match status" value="1"/>
</dbReference>
<evidence type="ECO:0000313" key="5">
    <source>
        <dbReference type="Proteomes" id="UP001163798"/>
    </source>
</evidence>
<accession>A0AA38NJU0</accession>
<dbReference type="PANTHER" id="PTHR48081:SF8">
    <property type="entry name" value="ALPHA_BETA HYDROLASE FOLD-3 DOMAIN-CONTAINING PROTEIN-RELATED"/>
    <property type="match status" value="1"/>
</dbReference>
<organism evidence="4 5">
    <name type="scientific">Lentinula aff. detonsa</name>
    <dbReference type="NCBI Taxonomy" id="2804958"/>
    <lineage>
        <taxon>Eukaryota</taxon>
        <taxon>Fungi</taxon>
        <taxon>Dikarya</taxon>
        <taxon>Basidiomycota</taxon>
        <taxon>Agaricomycotina</taxon>
        <taxon>Agaricomycetes</taxon>
        <taxon>Agaricomycetidae</taxon>
        <taxon>Agaricales</taxon>
        <taxon>Marasmiineae</taxon>
        <taxon>Omphalotaceae</taxon>
        <taxon>Lentinula</taxon>
    </lineage>
</organism>
<dbReference type="Proteomes" id="UP001163798">
    <property type="component" value="Unassembled WGS sequence"/>
</dbReference>
<sequence length="371" mass="42092">MPTPQSSPEWLLRLKVLPLRFFTNLAFSLNELVRPRPPKPSKIIKIPRTIPDDESENGKRKRNGKNKELLLQVYHPSSHQQSTLPKPMPLELKPVVVNFHGSGFMLEHATDDARWARSVTEYVDAIVVSVEYRLAPEHPFPAALDDGVEALLWIIHHAEELGVDPHRIALSGFSAGGSLTFGVPMKLGEEMRKRKISAGNECQQKEGTFQEGFPPVNPHYSIVFIAAWYPSVDYSLTRAQRRATNVRQDKNLPAWFTNLVDTCFLLGVDEADKKLPWLSPALAPAEMLKEYLPHDIVVRVCEWDELRAEAENFCNRLVSEEGGRRGVGIKVIEGTTHGWDKRPSLNFRWDAGIEGVYKEVCVEMRKVFLKK</sequence>
<gene>
    <name evidence="4" type="ORF">GGU10DRAFT_390165</name>
</gene>
<keyword evidence="1 4" id="KW-0378">Hydrolase</keyword>
<name>A0AA38NJU0_9AGAR</name>
<dbReference type="InterPro" id="IPR013094">
    <property type="entry name" value="AB_hydrolase_3"/>
</dbReference>
<evidence type="ECO:0000313" key="4">
    <source>
        <dbReference type="EMBL" id="KAJ3782013.1"/>
    </source>
</evidence>
<protein>
    <submittedName>
        <fullName evidence="4">Alpha/beta hydrolase fold-domain-containing protein</fullName>
    </submittedName>
</protein>
<feature type="region of interest" description="Disordered" evidence="2">
    <location>
        <begin position="38"/>
        <end position="66"/>
    </location>
</feature>
<dbReference type="EMBL" id="MU793506">
    <property type="protein sequence ID" value="KAJ3782013.1"/>
    <property type="molecule type" value="Genomic_DNA"/>
</dbReference>